<organism evidence="1 2">
    <name type="scientific">Artomyces pyxidatus</name>
    <dbReference type="NCBI Taxonomy" id="48021"/>
    <lineage>
        <taxon>Eukaryota</taxon>
        <taxon>Fungi</taxon>
        <taxon>Dikarya</taxon>
        <taxon>Basidiomycota</taxon>
        <taxon>Agaricomycotina</taxon>
        <taxon>Agaricomycetes</taxon>
        <taxon>Russulales</taxon>
        <taxon>Auriscalpiaceae</taxon>
        <taxon>Artomyces</taxon>
    </lineage>
</organism>
<gene>
    <name evidence="1" type="ORF">BV25DRAFT_1918063</name>
</gene>
<comment type="caution">
    <text evidence="1">The sequence shown here is derived from an EMBL/GenBank/DDBJ whole genome shotgun (WGS) entry which is preliminary data.</text>
</comment>
<reference evidence="1" key="1">
    <citation type="submission" date="2021-03" db="EMBL/GenBank/DDBJ databases">
        <authorList>
            <consortium name="DOE Joint Genome Institute"/>
            <person name="Ahrendt S."/>
            <person name="Looney B.P."/>
            <person name="Miyauchi S."/>
            <person name="Morin E."/>
            <person name="Drula E."/>
            <person name="Courty P.E."/>
            <person name="Chicoki N."/>
            <person name="Fauchery L."/>
            <person name="Kohler A."/>
            <person name="Kuo A."/>
            <person name="Labutti K."/>
            <person name="Pangilinan J."/>
            <person name="Lipzen A."/>
            <person name="Riley R."/>
            <person name="Andreopoulos W."/>
            <person name="He G."/>
            <person name="Johnson J."/>
            <person name="Barry K.W."/>
            <person name="Grigoriev I.V."/>
            <person name="Nagy L."/>
            <person name="Hibbett D."/>
            <person name="Henrissat B."/>
            <person name="Matheny P.B."/>
            <person name="Labbe J."/>
            <person name="Martin F."/>
        </authorList>
    </citation>
    <scope>NUCLEOTIDE SEQUENCE</scope>
    <source>
        <strain evidence="1">HHB10654</strain>
    </source>
</reference>
<accession>A0ACB8SU19</accession>
<protein>
    <submittedName>
        <fullName evidence="1">Alcohol oxidase</fullName>
    </submittedName>
</protein>
<dbReference type="Proteomes" id="UP000814140">
    <property type="component" value="Unassembled WGS sequence"/>
</dbReference>
<proteinExistence type="predicted"/>
<keyword evidence="2" id="KW-1185">Reference proteome</keyword>
<evidence type="ECO:0000313" key="1">
    <source>
        <dbReference type="EMBL" id="KAI0059930.1"/>
    </source>
</evidence>
<sequence length="678" mass="70950">MPSIVKVGAAALALSTLGALGLSSHRPHGVITDPRLFATQTFDYIVVGGGTAGLVVAARLTEDAKVTVGVIQAGEYRPNDPIINLAGGYSSAIGNATYDWNFLTTPQTGLGGRVLSAPRGRVLGGSSAINAPLWQRASAVEYDNWGSPFGNGDSWSWKGLLPYFKKSENWTRPPIVLPGQTIPRDLTATHGTGGPLQLSYNNFYPDPVVPAIAAINRLGVPTNSDPDSGNGVNATLGGRTVSASQGVRSYSASAYFAPNAARPNLLVLTGAIAGKIVFRTQKGTITATGVEYFVNGTKYTAAVDSEVILSAGSFQSPQLLELSGVGNATFLKTVGIHPILDLPGDHTLTSLDFIVKPGVLTLDALSFNATFSAEQNAQYQKNRTGALSYSSPAWSTIPLKSFITKGNLTNITDSFLPSLRPANGLQGVQFSLLKQHLTDGKIGWGEFTMIPSGGLASLPQPNTSYISPIFLNFHPFSRGSVHINSSNLTAAPLINPNYLSNPIDRAISSLGAAFIREWAGTTPLASLVQSVNTPNATVRSLEQLSDYVVGNVEPGLHYFGTTAMAAKSLGGVVDPNLKVYGLANVRVVDASIIPATIGTAMQASVYAIAEKQQPLLSLLISTRSLLTHPLLSSMDSFTSLFNSVSAAFTDSAPEDASPATPIDSESGGKGTGLSCIVA</sequence>
<evidence type="ECO:0000313" key="2">
    <source>
        <dbReference type="Proteomes" id="UP000814140"/>
    </source>
</evidence>
<name>A0ACB8SU19_9AGAM</name>
<reference evidence="1" key="2">
    <citation type="journal article" date="2022" name="New Phytol.">
        <title>Evolutionary transition to the ectomycorrhizal habit in the genomes of a hyperdiverse lineage of mushroom-forming fungi.</title>
        <authorList>
            <person name="Looney B."/>
            <person name="Miyauchi S."/>
            <person name="Morin E."/>
            <person name="Drula E."/>
            <person name="Courty P.E."/>
            <person name="Kohler A."/>
            <person name="Kuo A."/>
            <person name="LaButti K."/>
            <person name="Pangilinan J."/>
            <person name="Lipzen A."/>
            <person name="Riley R."/>
            <person name="Andreopoulos W."/>
            <person name="He G."/>
            <person name="Johnson J."/>
            <person name="Nolan M."/>
            <person name="Tritt A."/>
            <person name="Barry K.W."/>
            <person name="Grigoriev I.V."/>
            <person name="Nagy L.G."/>
            <person name="Hibbett D."/>
            <person name="Henrissat B."/>
            <person name="Matheny P.B."/>
            <person name="Labbe J."/>
            <person name="Martin F.M."/>
        </authorList>
    </citation>
    <scope>NUCLEOTIDE SEQUENCE</scope>
    <source>
        <strain evidence="1">HHB10654</strain>
    </source>
</reference>
<dbReference type="EMBL" id="MU277222">
    <property type="protein sequence ID" value="KAI0059930.1"/>
    <property type="molecule type" value="Genomic_DNA"/>
</dbReference>